<name>A0A6N7Z3Z2_9PSEU</name>
<dbReference type="Proteomes" id="UP000440096">
    <property type="component" value="Unassembled WGS sequence"/>
</dbReference>
<dbReference type="RefSeq" id="WP_154756016.1">
    <property type="nucleotide sequence ID" value="NZ_WMBA01000007.1"/>
</dbReference>
<proteinExistence type="predicted"/>
<evidence type="ECO:0000313" key="1">
    <source>
        <dbReference type="EMBL" id="MTD53796.1"/>
    </source>
</evidence>
<evidence type="ECO:0000313" key="2">
    <source>
        <dbReference type="Proteomes" id="UP000440096"/>
    </source>
</evidence>
<dbReference type="AlphaFoldDB" id="A0A6N7Z3Z2"/>
<accession>A0A6N7Z3Z2</accession>
<sequence>MDEARFRSLRPPTPIAAIRELLIWSPRRGVGAGHDWLRAQLHHSAILLA</sequence>
<reference evidence="1 2" key="1">
    <citation type="submission" date="2019-11" db="EMBL/GenBank/DDBJ databases">
        <title>Draft genome of Amycolatopsis RM579.</title>
        <authorList>
            <person name="Duangmal K."/>
            <person name="Mingma R."/>
        </authorList>
    </citation>
    <scope>NUCLEOTIDE SEQUENCE [LARGE SCALE GENOMIC DNA]</scope>
    <source>
        <strain evidence="1 2">RM579</strain>
    </source>
</reference>
<gene>
    <name evidence="1" type="ORF">GKO32_07335</name>
</gene>
<keyword evidence="2" id="KW-1185">Reference proteome</keyword>
<comment type="caution">
    <text evidence="1">The sequence shown here is derived from an EMBL/GenBank/DDBJ whole genome shotgun (WGS) entry which is preliminary data.</text>
</comment>
<protein>
    <submittedName>
        <fullName evidence="1">Uncharacterized protein</fullName>
    </submittedName>
</protein>
<dbReference type="EMBL" id="WMBA01000007">
    <property type="protein sequence ID" value="MTD53796.1"/>
    <property type="molecule type" value="Genomic_DNA"/>
</dbReference>
<organism evidence="1 2">
    <name type="scientific">Amycolatopsis pithecellobii</name>
    <dbReference type="NCBI Taxonomy" id="664692"/>
    <lineage>
        <taxon>Bacteria</taxon>
        <taxon>Bacillati</taxon>
        <taxon>Actinomycetota</taxon>
        <taxon>Actinomycetes</taxon>
        <taxon>Pseudonocardiales</taxon>
        <taxon>Pseudonocardiaceae</taxon>
        <taxon>Amycolatopsis</taxon>
    </lineage>
</organism>